<comment type="caution">
    <text evidence="3">The sequence shown here is derived from an EMBL/GenBank/DDBJ whole genome shotgun (WGS) entry which is preliminary data.</text>
</comment>
<keyword evidence="1" id="KW-1133">Transmembrane helix</keyword>
<protein>
    <submittedName>
        <fullName evidence="3">Amidase enhancer</fullName>
    </submittedName>
</protein>
<dbReference type="GO" id="GO:0030435">
    <property type="term" value="P:sporulation resulting in formation of a cellular spore"/>
    <property type="evidence" value="ECO:0007669"/>
    <property type="project" value="InterPro"/>
</dbReference>
<dbReference type="PATRIC" id="fig|908809.3.peg.1500"/>
<evidence type="ECO:0000313" key="4">
    <source>
        <dbReference type="Proteomes" id="UP000052015"/>
    </source>
</evidence>
<sequence>MRRRRGKNKTPAVYKYIFLAAILLSIVSYFMFLIPSKIDCGIVIEKKQYKNYTRIKVLYDSKTRWVTISKKFNIDGVALDIDLKGIRVVKVTPLKSEKGRVYEKDTKSININDKYFDFADKVSYFLKESGEYKEVKSNIVIVGHSNYTFLLNADNKIKAVISEGFPEINNIRVGISNSEFTSLEHKSIILTSKKPLNIVSEDFNISTKKKETVTITLSGGKMKLIIESPKDAYQPRKDTLITNKRVFITASESPMKLTSLQRNNGYIPEYYGTLEIFIKDNKFRMINELSIEDYLKYVVPSEMPGFGGLEGYKVQTVAARTYAFSEILGGRFSKYGFNIDDTTNSQVYNERPTNELCIQAIQETKGKVLAYGNKIIDAKYYSTSCGLGAPYNEIYPEGQSSNPKPYLEFVDFTKKNINGIQSTEDAARFFKDWTINAYDSNSPYFRWKLTLTYNELISAINKNIYQRYTKNPDAFKEKWIFNFYRKAKISEEGISKIKDIYISKRGKSGVIQELIIETEDKTLKIIGSSNIKSLFIPKDDFIVETITGLKLKNISSLPSPFFTLDKLSTERGIKSLTIYGGGYGHGVGMSQYGAMNLANQGKKYTEILNIFYKDTEIKDYNDVITNSF</sequence>
<keyword evidence="1" id="KW-0812">Transmembrane</keyword>
<dbReference type="AlphaFoldDB" id="A0A0R3JT95"/>
<accession>A0A0R3JT95</accession>
<evidence type="ECO:0000256" key="1">
    <source>
        <dbReference type="SAM" id="Phobius"/>
    </source>
</evidence>
<dbReference type="RefSeq" id="WP_057978692.1">
    <property type="nucleotide sequence ID" value="NZ_LKHP01000007.1"/>
</dbReference>
<dbReference type="Pfam" id="PF08486">
    <property type="entry name" value="SpoIID"/>
    <property type="match status" value="1"/>
</dbReference>
<reference evidence="3 4" key="1">
    <citation type="submission" date="2015-09" db="EMBL/GenBank/DDBJ databases">
        <title>Draft genome sequence of a Caloramator mitchellensis, a moderate thermophile from the Great Artesian Basin of Australia.</title>
        <authorList>
            <person name="Patel B.K."/>
        </authorList>
    </citation>
    <scope>NUCLEOTIDE SEQUENCE [LARGE SCALE GENOMIC DNA]</scope>
    <source>
        <strain evidence="3 4">VF08</strain>
    </source>
</reference>
<evidence type="ECO:0000313" key="3">
    <source>
        <dbReference type="EMBL" id="KRQ86743.1"/>
    </source>
</evidence>
<dbReference type="NCBIfam" id="TIGR02669">
    <property type="entry name" value="SpoIID_LytB"/>
    <property type="match status" value="1"/>
</dbReference>
<dbReference type="InterPro" id="IPR013693">
    <property type="entry name" value="SpoIID/LytB_N"/>
</dbReference>
<dbReference type="EMBL" id="LKHP01000007">
    <property type="protein sequence ID" value="KRQ86743.1"/>
    <property type="molecule type" value="Genomic_DNA"/>
</dbReference>
<keyword evidence="1" id="KW-0472">Membrane</keyword>
<name>A0A0R3JT95_CALMK</name>
<keyword evidence="4" id="KW-1185">Reference proteome</keyword>
<feature type="transmembrane region" description="Helical" evidence="1">
    <location>
        <begin position="12"/>
        <end position="34"/>
    </location>
</feature>
<dbReference type="OrthoDB" id="9794671at2"/>
<dbReference type="InterPro" id="IPR013486">
    <property type="entry name" value="SpoIID/LytB"/>
</dbReference>
<gene>
    <name evidence="3" type="primary">lytB_3</name>
    <name evidence="3" type="ORF">ABG79_01495</name>
</gene>
<proteinExistence type="predicted"/>
<organism evidence="3 4">
    <name type="scientific">Caloramator mitchellensis</name>
    <dbReference type="NCBI Taxonomy" id="908809"/>
    <lineage>
        <taxon>Bacteria</taxon>
        <taxon>Bacillati</taxon>
        <taxon>Bacillota</taxon>
        <taxon>Clostridia</taxon>
        <taxon>Eubacteriales</taxon>
        <taxon>Clostridiaceae</taxon>
        <taxon>Caloramator</taxon>
    </lineage>
</organism>
<dbReference type="Proteomes" id="UP000052015">
    <property type="component" value="Unassembled WGS sequence"/>
</dbReference>
<evidence type="ECO:0000259" key="2">
    <source>
        <dbReference type="Pfam" id="PF08486"/>
    </source>
</evidence>
<dbReference type="STRING" id="908809.ABG79_01495"/>
<feature type="domain" description="Sporulation stage II protein D amidase enhancer LytB N-terminal" evidence="2">
    <location>
        <begin position="280"/>
        <end position="371"/>
    </location>
</feature>